<dbReference type="PANTHER" id="PTHR24216:SF65">
    <property type="entry name" value="PAXILLIN-LIKE PROTEIN 1"/>
    <property type="match status" value="1"/>
</dbReference>
<name>S8FMP5_FOMSC</name>
<evidence type="ECO:0000313" key="2">
    <source>
        <dbReference type="EMBL" id="EPS99589.1"/>
    </source>
</evidence>
<dbReference type="PANTHER" id="PTHR24216">
    <property type="entry name" value="PAXILLIN-RELATED"/>
    <property type="match status" value="1"/>
</dbReference>
<feature type="region of interest" description="Disordered" evidence="1">
    <location>
        <begin position="345"/>
        <end position="483"/>
    </location>
</feature>
<feature type="region of interest" description="Disordered" evidence="1">
    <location>
        <begin position="579"/>
        <end position="635"/>
    </location>
</feature>
<proteinExistence type="predicted"/>
<dbReference type="AlphaFoldDB" id="S8FMP5"/>
<protein>
    <submittedName>
        <fullName evidence="2">Uncharacterized protein</fullName>
    </submittedName>
</protein>
<sequence>MFYSCVWPSFGDEAALKIRPSLVDPYTLPAWLRTPPLSPSSTTNVAEPEPGLGVDGPSTLTSSASSASSVTLDGSDPSLLSEARAESPLSTPFSPLKPELVSAARRIHRLLVGLPRSLSFSGSARRRDGMLVNSTQASKASGPRKSRAANVLLLRYLFLVARESPLPETSVKAPELDLTSPYIVDGIFLELLPSVLLSMLFVAQRASPLEHLCTSLYLEIAREKDRMRDVTTGLVHLTSLPLPAILLTFCLRSSCHLARWFILKAIHYGAVGISLFTVQQGGLLHVTLAVSGLDIFHSGQLDLVTVFVGYFENGCGEEAFYRKQLVDHPDVNTPPVLMEAQMNTSEKCQGSVGEVNSREATESHEAHVNSQERVEGQGHLEKRSVSPKVSEESRTRRRVQRGDKPTINNDARKLVNEGGVTKNDGRRPNKLRKPRKPLSRPVSPRPPRPLSPRPLSSRPLSPRPSSSRPLSPRPRSPRPVSPVAPQLATYKVIRLNIQFAPLRLPDDNVPPVPASVVPAHATPQRRGMASAEERAERKAVMAGFKAAGRKWKGKLKGKGRGMGMSRFARMSAETRVREAAAKSRPTSPMAGASRASVGGISQRLGEPVVDANDSTPAKKQKVKWGKYVRKLSSQG</sequence>
<dbReference type="HOGENOM" id="CLU_430850_0_0_1"/>
<feature type="compositionally biased region" description="Basic and acidic residues" evidence="1">
    <location>
        <begin position="356"/>
        <end position="415"/>
    </location>
</feature>
<feature type="region of interest" description="Disordered" evidence="1">
    <location>
        <begin position="37"/>
        <end position="90"/>
    </location>
</feature>
<dbReference type="Proteomes" id="UP000015241">
    <property type="component" value="Unassembled WGS sequence"/>
</dbReference>
<dbReference type="EMBL" id="KE504155">
    <property type="protein sequence ID" value="EPS99589.1"/>
    <property type="molecule type" value="Genomic_DNA"/>
</dbReference>
<feature type="compositionally biased region" description="Pro residues" evidence="1">
    <location>
        <begin position="471"/>
        <end position="482"/>
    </location>
</feature>
<evidence type="ECO:0000313" key="3">
    <source>
        <dbReference type="Proteomes" id="UP000015241"/>
    </source>
</evidence>
<evidence type="ECO:0000256" key="1">
    <source>
        <dbReference type="SAM" id="MobiDB-lite"/>
    </source>
</evidence>
<organism evidence="2 3">
    <name type="scientific">Fomitopsis schrenkii</name>
    <name type="common">Brown rot fungus</name>
    <dbReference type="NCBI Taxonomy" id="2126942"/>
    <lineage>
        <taxon>Eukaryota</taxon>
        <taxon>Fungi</taxon>
        <taxon>Dikarya</taxon>
        <taxon>Basidiomycota</taxon>
        <taxon>Agaricomycotina</taxon>
        <taxon>Agaricomycetes</taxon>
        <taxon>Polyporales</taxon>
        <taxon>Fomitopsis</taxon>
    </lineage>
</organism>
<feature type="compositionally biased region" description="Low complexity" evidence="1">
    <location>
        <begin position="58"/>
        <end position="72"/>
    </location>
</feature>
<feature type="compositionally biased region" description="Low complexity" evidence="1">
    <location>
        <begin position="453"/>
        <end position="470"/>
    </location>
</feature>
<feature type="compositionally biased region" description="Basic residues" evidence="1">
    <location>
        <begin position="428"/>
        <end position="438"/>
    </location>
</feature>
<accession>S8FMP5</accession>
<feature type="compositionally biased region" description="Pro residues" evidence="1">
    <location>
        <begin position="443"/>
        <end position="452"/>
    </location>
</feature>
<reference evidence="2 3" key="1">
    <citation type="journal article" date="2012" name="Science">
        <title>The Paleozoic origin of enzymatic lignin decomposition reconstructed from 31 fungal genomes.</title>
        <authorList>
            <person name="Floudas D."/>
            <person name="Binder M."/>
            <person name="Riley R."/>
            <person name="Barry K."/>
            <person name="Blanchette R.A."/>
            <person name="Henrissat B."/>
            <person name="Martinez A.T."/>
            <person name="Otillar R."/>
            <person name="Spatafora J.W."/>
            <person name="Yadav J.S."/>
            <person name="Aerts A."/>
            <person name="Benoit I."/>
            <person name="Boyd A."/>
            <person name="Carlson A."/>
            <person name="Copeland A."/>
            <person name="Coutinho P.M."/>
            <person name="de Vries R.P."/>
            <person name="Ferreira P."/>
            <person name="Findley K."/>
            <person name="Foster B."/>
            <person name="Gaskell J."/>
            <person name="Glotzer D."/>
            <person name="Gorecki P."/>
            <person name="Heitman J."/>
            <person name="Hesse C."/>
            <person name="Hori C."/>
            <person name="Igarashi K."/>
            <person name="Jurgens J.A."/>
            <person name="Kallen N."/>
            <person name="Kersten P."/>
            <person name="Kohler A."/>
            <person name="Kuees U."/>
            <person name="Kumar T.K.A."/>
            <person name="Kuo A."/>
            <person name="LaButti K."/>
            <person name="Larrondo L.F."/>
            <person name="Lindquist E."/>
            <person name="Ling A."/>
            <person name="Lombard V."/>
            <person name="Lucas S."/>
            <person name="Lundell T."/>
            <person name="Martin R."/>
            <person name="McLaughlin D.J."/>
            <person name="Morgenstern I."/>
            <person name="Morin E."/>
            <person name="Murat C."/>
            <person name="Nagy L.G."/>
            <person name="Nolan M."/>
            <person name="Ohm R.A."/>
            <person name="Patyshakuliyeva A."/>
            <person name="Rokas A."/>
            <person name="Ruiz-Duenas F.J."/>
            <person name="Sabat G."/>
            <person name="Salamov A."/>
            <person name="Samejima M."/>
            <person name="Schmutz J."/>
            <person name="Slot J.C."/>
            <person name="St John F."/>
            <person name="Stenlid J."/>
            <person name="Sun H."/>
            <person name="Sun S."/>
            <person name="Syed K."/>
            <person name="Tsang A."/>
            <person name="Wiebenga A."/>
            <person name="Young D."/>
            <person name="Pisabarro A."/>
            <person name="Eastwood D.C."/>
            <person name="Martin F."/>
            <person name="Cullen D."/>
            <person name="Grigoriev I.V."/>
            <person name="Hibbett D.S."/>
        </authorList>
    </citation>
    <scope>NUCLEOTIDE SEQUENCE</scope>
    <source>
        <strain evidence="3">FP-58527</strain>
    </source>
</reference>
<feature type="compositionally biased region" description="Basic residues" evidence="1">
    <location>
        <begin position="618"/>
        <end position="629"/>
    </location>
</feature>
<dbReference type="OrthoDB" id="10595508at2759"/>
<keyword evidence="3" id="KW-1185">Reference proteome</keyword>
<dbReference type="InParanoid" id="S8FMP5"/>
<gene>
    <name evidence="2" type="ORF">FOMPIDRAFT_99412</name>
</gene>